<evidence type="ECO:0000313" key="11">
    <source>
        <dbReference type="EMBL" id="CBX94710.1"/>
    </source>
</evidence>
<dbReference type="eggNOG" id="KOG2552">
    <property type="taxonomic scope" value="Eukaryota"/>
</dbReference>
<dbReference type="STRING" id="985895.E4ZU00"/>
<dbReference type="UniPathway" id="UPA00196"/>
<dbReference type="InParanoid" id="E4ZU00"/>
<proteinExistence type="inferred from homology"/>
<name>E4ZU00_LEPMJ</name>
<feature type="transmembrane region" description="Helical" evidence="10">
    <location>
        <begin position="373"/>
        <end position="396"/>
    </location>
</feature>
<keyword evidence="12" id="KW-1185">Reference proteome</keyword>
<reference evidence="12" key="1">
    <citation type="journal article" date="2011" name="Nat. Commun.">
        <title>Effector diversification within compartments of the Leptosphaeria maculans genome affected by Repeat-Induced Point mutations.</title>
        <authorList>
            <person name="Rouxel T."/>
            <person name="Grandaubert J."/>
            <person name="Hane J.K."/>
            <person name="Hoede C."/>
            <person name="van de Wouw A.P."/>
            <person name="Couloux A."/>
            <person name="Dominguez V."/>
            <person name="Anthouard V."/>
            <person name="Bally P."/>
            <person name="Bourras S."/>
            <person name="Cozijnsen A.J."/>
            <person name="Ciuffetti L.M."/>
            <person name="Degrave A."/>
            <person name="Dilmaghani A."/>
            <person name="Duret L."/>
            <person name="Fudal I."/>
            <person name="Goodwin S.B."/>
            <person name="Gout L."/>
            <person name="Glaser N."/>
            <person name="Linglin J."/>
            <person name="Kema G.H.J."/>
            <person name="Lapalu N."/>
            <person name="Lawrence C.B."/>
            <person name="May K."/>
            <person name="Meyer M."/>
            <person name="Ollivier B."/>
            <person name="Poulain J."/>
            <person name="Schoch C.L."/>
            <person name="Simon A."/>
            <person name="Spatafora J.W."/>
            <person name="Stachowiak A."/>
            <person name="Turgeon B.G."/>
            <person name="Tyler B.M."/>
            <person name="Vincent D."/>
            <person name="Weissenbach J."/>
            <person name="Amselem J."/>
            <person name="Quesneville H."/>
            <person name="Oliver R.P."/>
            <person name="Wincker P."/>
            <person name="Balesdent M.-H."/>
            <person name="Howlett B.J."/>
        </authorList>
    </citation>
    <scope>NUCLEOTIDE SEQUENCE [LARGE SCALE GENOMIC DNA]</scope>
    <source>
        <strain evidence="12">JN3 / isolate v23.1.3 / race Av1-4-5-6-7-8</strain>
    </source>
</reference>
<sequence>MDTQQRALLFGAAAALRLLLFTFFPSLPALLAGRVEVSTPVTSFKRCTYAPIHPSPPPSMNHSVADLSISIVQEGVFLYTHNLSPYDGGVFHQAPLLLPLFSLLPDPSHAPLATNLLFVVVDLLSANALAQLADSGFASVTRLFASSRKHLKWSSMAIAAGFLFNPFTVATCIARSTSALSNMFILTAMAKASQGASVTFVLSVAFAAYLAMHPILLFPPVLMLLYDARSIKTKSAPDVWSFTAIHSVALAASMGALLSASAFLTGSWDFLAATYGVRLLLPDLTPNVGLWWYFFIEMFDSFREFFLAVFWLHAASYMPGLTIRLYRQPVFVACSLIGVFTIFTPYPSIADAALYLAVVPLFRHLFPMMRYTFLAASSILYTSFLGPAFYHLWIYAGSGNANFFYAITLVWSLGLSVILGDSLYAALRDELDVERPELQVSFRSVYKTILSSGNYDMAGDKINPLSAREMEVLALAWQCMDVQPKIDTHKLASLTGYTPGSASVTMGNIKRKLKILGDSLTSKSGPTTPKKTVTPKSTAGSKRGAPANETPSKRQKSGGRPKQQHSAKDDEDDDEEMTKTEESIKVKKELFEDAMDGGKEDADGAFAMLEGLESFAAQGMGF</sequence>
<dbReference type="InterPro" id="IPR009600">
    <property type="entry name" value="PIG-U"/>
</dbReference>
<accession>E4ZU00</accession>
<organism evidence="12">
    <name type="scientific">Leptosphaeria maculans (strain JN3 / isolate v23.1.3 / race Av1-4-5-6-7-8)</name>
    <name type="common">Blackleg fungus</name>
    <name type="synonym">Phoma lingam</name>
    <dbReference type="NCBI Taxonomy" id="985895"/>
    <lineage>
        <taxon>Eukaryota</taxon>
        <taxon>Fungi</taxon>
        <taxon>Dikarya</taxon>
        <taxon>Ascomycota</taxon>
        <taxon>Pezizomycotina</taxon>
        <taxon>Dothideomycetes</taxon>
        <taxon>Pleosporomycetidae</taxon>
        <taxon>Pleosporales</taxon>
        <taxon>Pleosporineae</taxon>
        <taxon>Leptosphaeriaceae</taxon>
        <taxon>Plenodomus</taxon>
        <taxon>Plenodomus lingam/Leptosphaeria maculans species complex</taxon>
    </lineage>
</organism>
<feature type="transmembrane region" description="Helical" evidence="10">
    <location>
        <begin position="196"/>
        <end position="218"/>
    </location>
</feature>
<evidence type="ECO:0000313" key="12">
    <source>
        <dbReference type="Proteomes" id="UP000002668"/>
    </source>
</evidence>
<dbReference type="FunCoup" id="E4ZU00">
    <property type="interactions" value="621"/>
</dbReference>
<feature type="transmembrane region" description="Helical" evidence="10">
    <location>
        <begin position="239"/>
        <end position="264"/>
    </location>
</feature>
<evidence type="ECO:0000256" key="7">
    <source>
        <dbReference type="ARBA" id="ARBA00022989"/>
    </source>
</evidence>
<evidence type="ECO:0000256" key="9">
    <source>
        <dbReference type="SAM" id="MobiDB-lite"/>
    </source>
</evidence>
<feature type="transmembrane region" description="Helical" evidence="10">
    <location>
        <begin position="153"/>
        <end position="176"/>
    </location>
</feature>
<dbReference type="Proteomes" id="UP000002668">
    <property type="component" value="Genome"/>
</dbReference>
<comment type="subcellular location">
    <subcellularLocation>
        <location evidence="1">Endoplasmic reticulum membrane</location>
        <topology evidence="1">Multi-pass membrane protein</topology>
    </subcellularLocation>
</comment>
<evidence type="ECO:0000256" key="3">
    <source>
        <dbReference type="ARBA" id="ARBA00010026"/>
    </source>
</evidence>
<evidence type="ECO:0000256" key="5">
    <source>
        <dbReference type="ARBA" id="ARBA00022692"/>
    </source>
</evidence>
<keyword evidence="4" id="KW-0337">GPI-anchor biosynthesis</keyword>
<evidence type="ECO:0000256" key="8">
    <source>
        <dbReference type="ARBA" id="ARBA00023136"/>
    </source>
</evidence>
<dbReference type="GO" id="GO:0006506">
    <property type="term" value="P:GPI anchor biosynthetic process"/>
    <property type="evidence" value="ECO:0007669"/>
    <property type="project" value="UniProtKB-UniPathway"/>
</dbReference>
<feature type="compositionally biased region" description="Low complexity" evidence="9">
    <location>
        <begin position="521"/>
        <end position="538"/>
    </location>
</feature>
<evidence type="ECO:0000256" key="10">
    <source>
        <dbReference type="SAM" id="Phobius"/>
    </source>
</evidence>
<evidence type="ECO:0000256" key="1">
    <source>
        <dbReference type="ARBA" id="ARBA00004477"/>
    </source>
</evidence>
<evidence type="ECO:0008006" key="13">
    <source>
        <dbReference type="Google" id="ProtNLM"/>
    </source>
</evidence>
<evidence type="ECO:0000256" key="2">
    <source>
        <dbReference type="ARBA" id="ARBA00004687"/>
    </source>
</evidence>
<dbReference type="GO" id="GO:0042765">
    <property type="term" value="C:GPI-anchor transamidase complex"/>
    <property type="evidence" value="ECO:0007669"/>
    <property type="project" value="InterPro"/>
</dbReference>
<keyword evidence="5 10" id="KW-0812">Transmembrane</keyword>
<feature type="compositionally biased region" description="Basic residues" evidence="9">
    <location>
        <begin position="553"/>
        <end position="565"/>
    </location>
</feature>
<feature type="compositionally biased region" description="Basic and acidic residues" evidence="9">
    <location>
        <begin position="577"/>
        <end position="602"/>
    </location>
</feature>
<evidence type="ECO:0000256" key="4">
    <source>
        <dbReference type="ARBA" id="ARBA00022502"/>
    </source>
</evidence>
<gene>
    <name evidence="11" type="ORF">LEMA_P117130.1</name>
</gene>
<dbReference type="PANTHER" id="PTHR13121">
    <property type="entry name" value="GPI TRANSAMIDASE COMPONENT PIG-U"/>
    <property type="match status" value="1"/>
</dbReference>
<feature type="region of interest" description="Disordered" evidence="9">
    <location>
        <begin position="517"/>
        <end position="602"/>
    </location>
</feature>
<dbReference type="PANTHER" id="PTHR13121:SF0">
    <property type="entry name" value="PHOSPHATIDYLINOSITOL GLYCAN ANCHOR BIOSYNTHESIS CLASS U PROTEIN"/>
    <property type="match status" value="1"/>
</dbReference>
<dbReference type="HOGENOM" id="CLU_030193_0_0_1"/>
<dbReference type="GO" id="GO:0016255">
    <property type="term" value="P:attachment of GPI anchor to protein"/>
    <property type="evidence" value="ECO:0007669"/>
    <property type="project" value="InterPro"/>
</dbReference>
<dbReference type="AlphaFoldDB" id="E4ZU00"/>
<keyword evidence="6" id="KW-0256">Endoplasmic reticulum</keyword>
<dbReference type="VEuPathDB" id="FungiDB:LEMA_P117130.1"/>
<evidence type="ECO:0000256" key="6">
    <source>
        <dbReference type="ARBA" id="ARBA00022824"/>
    </source>
</evidence>
<keyword evidence="8 10" id="KW-0472">Membrane</keyword>
<protein>
    <recommendedName>
        <fullName evidence="13">GPI transamidase component PIG-U</fullName>
    </recommendedName>
</protein>
<comment type="pathway">
    <text evidence="2">Glycolipid biosynthesis; glycosylphosphatidylinositol-anchor biosynthesis.</text>
</comment>
<dbReference type="EMBL" id="FP929125">
    <property type="protein sequence ID" value="CBX94710.1"/>
    <property type="molecule type" value="Genomic_DNA"/>
</dbReference>
<dbReference type="Pfam" id="PF06728">
    <property type="entry name" value="PIG-U"/>
    <property type="match status" value="1"/>
</dbReference>
<dbReference type="OrthoDB" id="549017at2759"/>
<comment type="similarity">
    <text evidence="3">Belongs to the PIGU family.</text>
</comment>
<feature type="transmembrane region" description="Helical" evidence="10">
    <location>
        <begin position="402"/>
        <end position="427"/>
    </location>
</feature>
<keyword evidence="7 10" id="KW-1133">Transmembrane helix</keyword>